<reference evidence="1" key="1">
    <citation type="journal article" date="2021" name="Proc. Natl. Acad. Sci. U.S.A.">
        <title>A Catalog of Tens of Thousands of Viruses from Human Metagenomes Reveals Hidden Associations with Chronic Diseases.</title>
        <authorList>
            <person name="Tisza M.J."/>
            <person name="Buck C.B."/>
        </authorList>
    </citation>
    <scope>NUCLEOTIDE SEQUENCE</scope>
    <source>
        <strain evidence="1">CtuoI59</strain>
    </source>
</reference>
<sequence length="92" mass="10419">MSVRVCKKACFCFRQTFVRGLFRANFRQIFVRKSRPHWGGFAVNCRILVVYAQFRNVHAQSVGKGKGVIQCDVADFGFADFDAADLPHVYAA</sequence>
<protein>
    <submittedName>
        <fullName evidence="1">Uncharacterized protein</fullName>
    </submittedName>
</protein>
<organism evidence="1">
    <name type="scientific">Ackermannviridae sp</name>
    <dbReference type="NCBI Taxonomy" id="2831612"/>
    <lineage>
        <taxon>Viruses</taxon>
        <taxon>Duplodnaviria</taxon>
        <taxon>Heunggongvirae</taxon>
        <taxon>Uroviricota</taxon>
        <taxon>Caudoviricetes</taxon>
        <taxon>Pantevenvirales</taxon>
        <taxon>Ackermannviridae</taxon>
    </lineage>
</organism>
<evidence type="ECO:0000313" key="1">
    <source>
        <dbReference type="EMBL" id="DAE46953.1"/>
    </source>
</evidence>
<accession>A0A8S5RQR5</accession>
<dbReference type="EMBL" id="BK033130">
    <property type="protein sequence ID" value="DAE46953.1"/>
    <property type="molecule type" value="Genomic_DNA"/>
</dbReference>
<name>A0A8S5RQR5_9CAUD</name>
<proteinExistence type="predicted"/>